<dbReference type="Proteomes" id="UP000677244">
    <property type="component" value="Unassembled WGS sequence"/>
</dbReference>
<dbReference type="Gene3D" id="3.40.1580.10">
    <property type="entry name" value="SMI1/KNR4-like"/>
    <property type="match status" value="1"/>
</dbReference>
<comment type="caution">
    <text evidence="2">The sequence shown here is derived from an EMBL/GenBank/DDBJ whole genome shotgun (WGS) entry which is preliminary data.</text>
</comment>
<sequence>MENKLLDLIASRITSGIELSDKQVTRLLEELDITLPADYIEFLILFNGYEGSLSDNVYVSLWSLGLLKENNEMYAVKEFAPELFLIGSDGGDTAFCINRENISYVKVPLIGLSLEDATFLGNNFKEFIRAISK</sequence>
<dbReference type="SMART" id="SM00860">
    <property type="entry name" value="SMI1_KNR4"/>
    <property type="match status" value="1"/>
</dbReference>
<dbReference type="EMBL" id="JAGHKO010000005">
    <property type="protein sequence ID" value="MBO9202783.1"/>
    <property type="molecule type" value="Genomic_DNA"/>
</dbReference>
<name>A0ABS3YYG8_9BACT</name>
<accession>A0ABS3YYG8</accession>
<gene>
    <name evidence="2" type="ORF">J7I42_21015</name>
</gene>
<organism evidence="2 3">
    <name type="scientific">Niastella soli</name>
    <dbReference type="NCBI Taxonomy" id="2821487"/>
    <lineage>
        <taxon>Bacteria</taxon>
        <taxon>Pseudomonadati</taxon>
        <taxon>Bacteroidota</taxon>
        <taxon>Chitinophagia</taxon>
        <taxon>Chitinophagales</taxon>
        <taxon>Chitinophagaceae</taxon>
        <taxon>Niastella</taxon>
    </lineage>
</organism>
<keyword evidence="3" id="KW-1185">Reference proteome</keyword>
<dbReference type="Pfam" id="PF09346">
    <property type="entry name" value="SMI1_KNR4"/>
    <property type="match status" value="1"/>
</dbReference>
<protein>
    <submittedName>
        <fullName evidence="2">SMI1/KNR4 family protein</fullName>
    </submittedName>
</protein>
<feature type="domain" description="Knr4/Smi1-like" evidence="1">
    <location>
        <begin position="18"/>
        <end position="130"/>
    </location>
</feature>
<evidence type="ECO:0000313" key="2">
    <source>
        <dbReference type="EMBL" id="MBO9202783.1"/>
    </source>
</evidence>
<dbReference type="RefSeq" id="WP_209140836.1">
    <property type="nucleotide sequence ID" value="NZ_JAGHKO010000005.1"/>
</dbReference>
<dbReference type="SUPFAM" id="SSF160631">
    <property type="entry name" value="SMI1/KNR4-like"/>
    <property type="match status" value="1"/>
</dbReference>
<reference evidence="2 3" key="1">
    <citation type="submission" date="2021-03" db="EMBL/GenBank/DDBJ databases">
        <title>Assistant Professor.</title>
        <authorList>
            <person name="Huq M.A."/>
        </authorList>
    </citation>
    <scope>NUCLEOTIDE SEQUENCE [LARGE SCALE GENOMIC DNA]</scope>
    <source>
        <strain evidence="2 3">MAH-29</strain>
    </source>
</reference>
<evidence type="ECO:0000259" key="1">
    <source>
        <dbReference type="SMART" id="SM00860"/>
    </source>
</evidence>
<dbReference type="InterPro" id="IPR037883">
    <property type="entry name" value="Knr4/Smi1-like_sf"/>
</dbReference>
<proteinExistence type="predicted"/>
<dbReference type="InterPro" id="IPR018958">
    <property type="entry name" value="Knr4/Smi1-like_dom"/>
</dbReference>
<evidence type="ECO:0000313" key="3">
    <source>
        <dbReference type="Proteomes" id="UP000677244"/>
    </source>
</evidence>